<name>A0A8H5LA81_9HYPO</name>
<feature type="transmembrane region" description="Helical" evidence="5">
    <location>
        <begin position="102"/>
        <end position="121"/>
    </location>
</feature>
<keyword evidence="5" id="KW-1133">Transmembrane helix</keyword>
<feature type="transmembrane region" description="Helical" evidence="5">
    <location>
        <begin position="127"/>
        <end position="147"/>
    </location>
</feature>
<reference evidence="7 8" key="1">
    <citation type="submission" date="2020-05" db="EMBL/GenBank/DDBJ databases">
        <title>Identification and distribution of gene clusters putatively required for synthesis of sphingolipid metabolism inhibitors in phylogenetically diverse species of the filamentous fungus Fusarium.</title>
        <authorList>
            <person name="Kim H.-S."/>
            <person name="Busman M."/>
            <person name="Brown D.W."/>
            <person name="Divon H."/>
            <person name="Uhlig S."/>
            <person name="Proctor R.H."/>
        </authorList>
    </citation>
    <scope>NUCLEOTIDE SEQUENCE [LARGE SCALE GENOMIC DNA]</scope>
    <source>
        <strain evidence="7 8">NRRL 36939</strain>
    </source>
</reference>
<feature type="transmembrane region" description="Helical" evidence="5">
    <location>
        <begin position="154"/>
        <end position="175"/>
    </location>
</feature>
<feature type="compositionally biased region" description="Polar residues" evidence="4">
    <location>
        <begin position="554"/>
        <end position="565"/>
    </location>
</feature>
<dbReference type="InterPro" id="IPR050327">
    <property type="entry name" value="Proton-linked_MCT"/>
</dbReference>
<feature type="transmembrane region" description="Helical" evidence="5">
    <location>
        <begin position="295"/>
        <end position="316"/>
    </location>
</feature>
<feature type="transmembrane region" description="Helical" evidence="5">
    <location>
        <begin position="328"/>
        <end position="347"/>
    </location>
</feature>
<keyword evidence="3" id="KW-0325">Glycoprotein</keyword>
<dbReference type="PANTHER" id="PTHR11360:SF305">
    <property type="entry name" value="MAJOR FACILITATOR SUPERFAMILY (MFS) PROFILE DOMAIN-CONTAINING PROTEIN"/>
    <property type="match status" value="1"/>
</dbReference>
<feature type="compositionally biased region" description="Basic and acidic residues" evidence="4">
    <location>
        <begin position="590"/>
        <end position="618"/>
    </location>
</feature>
<gene>
    <name evidence="7" type="ORF">FPCIR_7745</name>
</gene>
<feature type="compositionally biased region" description="Polar residues" evidence="4">
    <location>
        <begin position="27"/>
        <end position="38"/>
    </location>
</feature>
<feature type="region of interest" description="Disordered" evidence="4">
    <location>
        <begin position="546"/>
        <end position="618"/>
    </location>
</feature>
<protein>
    <submittedName>
        <fullName evidence="7">Monocarboxylate transporter</fullName>
    </submittedName>
</protein>
<feature type="transmembrane region" description="Helical" evidence="5">
    <location>
        <begin position="353"/>
        <end position="379"/>
    </location>
</feature>
<sequence length="618" mass="65836">MATNTVAESVTTSTMDPPRQGDAMEMSSLSQTPLSTAEDTVRNEEEPPENATNAIPDGGYGWTIVASCSILLFWINGYTTAWGVLQAAIVQSPRLHTNIRTITFVGSLYMACMVAFGLISVRLSREYGIRITSLVATIFFGSGLIITSFTLEHLAGLFCIAGLLVGLSTSLLYTATNTMPTQWFSRKLGTANGIVKAGGGVGATVLPLATQAMIDKVGLQWTFRILGASILLTGIPCAYLLTELRRGATTSRFDWSQLKSMPFLTLTMSGAVGVFALFVPPFFLPVFARSIGLSASTGAGLVAGFGASTAIGRLFGGWICDRMGAFNALALAALINSVSMLAIWPVSSSLPPLFAFAIINGCANGSFFVALPTAVAALAPGSAAASISLMTSFWTPGYLMGAPLAGILIDAAGASEASSIGPYRAAIFYAAGVGSAATFLIVLGDAAPSPMELLWLQNLNLLLARITGICQTSDWRKSVVDEAKRTLLCLACRRQLTGGQRVVTNEHLTRALHYFDVRMLVADVDYSYAGLLRDDFFRDYYSTCDEAPEDDESSSNNQPDTTSLTLPKPKRDIQNAAPSATATPIGIKRKASDDLRNERVNRTAARDHRARELGDMRP</sequence>
<dbReference type="Proteomes" id="UP000546213">
    <property type="component" value="Unassembled WGS sequence"/>
</dbReference>
<comment type="caution">
    <text evidence="7">The sequence shown here is derived from an EMBL/GenBank/DDBJ whole genome shotgun (WGS) entry which is preliminary data.</text>
</comment>
<feature type="transmembrane region" description="Helical" evidence="5">
    <location>
        <begin position="263"/>
        <end position="283"/>
    </location>
</feature>
<keyword evidence="5" id="KW-0472">Membrane</keyword>
<evidence type="ECO:0000256" key="4">
    <source>
        <dbReference type="SAM" id="MobiDB-lite"/>
    </source>
</evidence>
<evidence type="ECO:0000256" key="2">
    <source>
        <dbReference type="ARBA" id="ARBA00006727"/>
    </source>
</evidence>
<feature type="region of interest" description="Disordered" evidence="4">
    <location>
        <begin position="1"/>
        <end position="54"/>
    </location>
</feature>
<comment type="subcellular location">
    <subcellularLocation>
        <location evidence="1">Membrane</location>
        <topology evidence="1">Multi-pass membrane protein</topology>
    </subcellularLocation>
</comment>
<dbReference type="Pfam" id="PF07690">
    <property type="entry name" value="MFS_1"/>
    <property type="match status" value="1"/>
</dbReference>
<dbReference type="SUPFAM" id="SSF103473">
    <property type="entry name" value="MFS general substrate transporter"/>
    <property type="match status" value="1"/>
</dbReference>
<proteinExistence type="inferred from homology"/>
<evidence type="ECO:0000313" key="7">
    <source>
        <dbReference type="EMBL" id="KAF5586936.1"/>
    </source>
</evidence>
<evidence type="ECO:0000256" key="5">
    <source>
        <dbReference type="SAM" id="Phobius"/>
    </source>
</evidence>
<dbReference type="InterPro" id="IPR036259">
    <property type="entry name" value="MFS_trans_sf"/>
</dbReference>
<evidence type="ECO:0000313" key="8">
    <source>
        <dbReference type="Proteomes" id="UP000546213"/>
    </source>
</evidence>
<dbReference type="PROSITE" id="PS50850">
    <property type="entry name" value="MFS"/>
    <property type="match status" value="1"/>
</dbReference>
<evidence type="ECO:0000256" key="3">
    <source>
        <dbReference type="ARBA" id="ARBA00023180"/>
    </source>
</evidence>
<dbReference type="GO" id="GO:0022857">
    <property type="term" value="F:transmembrane transporter activity"/>
    <property type="evidence" value="ECO:0007669"/>
    <property type="project" value="InterPro"/>
</dbReference>
<dbReference type="GO" id="GO:0016020">
    <property type="term" value="C:membrane"/>
    <property type="evidence" value="ECO:0007669"/>
    <property type="project" value="UniProtKB-SubCell"/>
</dbReference>
<keyword evidence="8" id="KW-1185">Reference proteome</keyword>
<evidence type="ECO:0000256" key="1">
    <source>
        <dbReference type="ARBA" id="ARBA00004141"/>
    </source>
</evidence>
<accession>A0A8H5LA81</accession>
<keyword evidence="5" id="KW-0812">Transmembrane</keyword>
<dbReference type="OrthoDB" id="6499973at2759"/>
<dbReference type="EMBL" id="JAAOAS010000186">
    <property type="protein sequence ID" value="KAF5586936.1"/>
    <property type="molecule type" value="Genomic_DNA"/>
</dbReference>
<dbReference type="PANTHER" id="PTHR11360">
    <property type="entry name" value="MONOCARBOXYLATE TRANSPORTER"/>
    <property type="match status" value="1"/>
</dbReference>
<comment type="similarity">
    <text evidence="2">Belongs to the major facilitator superfamily. Monocarboxylate porter (TC 2.A.1.13) family.</text>
</comment>
<feature type="transmembrane region" description="Helical" evidence="5">
    <location>
        <begin position="391"/>
        <end position="414"/>
    </location>
</feature>
<feature type="transmembrane region" description="Helical" evidence="5">
    <location>
        <begin position="60"/>
        <end position="90"/>
    </location>
</feature>
<dbReference type="InterPro" id="IPR020846">
    <property type="entry name" value="MFS_dom"/>
</dbReference>
<feature type="compositionally biased region" description="Polar residues" evidence="4">
    <location>
        <begin position="1"/>
        <end position="15"/>
    </location>
</feature>
<feature type="transmembrane region" description="Helical" evidence="5">
    <location>
        <begin position="426"/>
        <end position="447"/>
    </location>
</feature>
<dbReference type="Gene3D" id="1.20.1250.20">
    <property type="entry name" value="MFS general substrate transporter like domains"/>
    <property type="match status" value="2"/>
</dbReference>
<dbReference type="AlphaFoldDB" id="A0A8H5LA81"/>
<organism evidence="7 8">
    <name type="scientific">Fusarium pseudocircinatum</name>
    <dbReference type="NCBI Taxonomy" id="56676"/>
    <lineage>
        <taxon>Eukaryota</taxon>
        <taxon>Fungi</taxon>
        <taxon>Dikarya</taxon>
        <taxon>Ascomycota</taxon>
        <taxon>Pezizomycotina</taxon>
        <taxon>Sordariomycetes</taxon>
        <taxon>Hypocreomycetidae</taxon>
        <taxon>Hypocreales</taxon>
        <taxon>Nectriaceae</taxon>
        <taxon>Fusarium</taxon>
        <taxon>Fusarium fujikuroi species complex</taxon>
    </lineage>
</organism>
<feature type="transmembrane region" description="Helical" evidence="5">
    <location>
        <begin position="221"/>
        <end position="242"/>
    </location>
</feature>
<evidence type="ECO:0000259" key="6">
    <source>
        <dbReference type="PROSITE" id="PS50850"/>
    </source>
</evidence>
<feature type="domain" description="Major facilitator superfamily (MFS) profile" evidence="6">
    <location>
        <begin position="62"/>
        <end position="450"/>
    </location>
</feature>
<dbReference type="InterPro" id="IPR011701">
    <property type="entry name" value="MFS"/>
</dbReference>